<dbReference type="Proteomes" id="UP000636110">
    <property type="component" value="Unassembled WGS sequence"/>
</dbReference>
<dbReference type="RefSeq" id="WP_182953470.1">
    <property type="nucleotide sequence ID" value="NZ_WNXC01000001.1"/>
</dbReference>
<organism evidence="2 3">
    <name type="scientific">Pedobacter gandavensis</name>
    <dbReference type="NCBI Taxonomy" id="2679963"/>
    <lineage>
        <taxon>Bacteria</taxon>
        <taxon>Pseudomonadati</taxon>
        <taxon>Bacteroidota</taxon>
        <taxon>Sphingobacteriia</taxon>
        <taxon>Sphingobacteriales</taxon>
        <taxon>Sphingobacteriaceae</taxon>
        <taxon>Pedobacter</taxon>
    </lineage>
</organism>
<accession>A0ABR6ES01</accession>
<sequence>MGSLKNGLFGGFHGRVGNLVGYELNGKNVIRTIGHSTKPLSPARKINCNRMTIVNEFLRPINTFIKLGFKLKVLGTDRNYYNEAVSYNKKHAVTGEYPNAFMDYPKAMLSMGTLLKAEKPQIQLMGTAIEFSWDVPADLPWRNRNDRAMLLLYWPDQNQQTHCLSGSHRIDGKHRLEIDPSLANERVEAYISFISDDASEISDSVYAGSLEQKNELELPGVAQTEFPKKEGGAGYKEPQQKSPVNAQIPDTTDHPQIFNTSINHQSSSSWYNSSKKQINYMIATSNSPYQKSL</sequence>
<reference evidence="2 3" key="1">
    <citation type="submission" date="2019-11" db="EMBL/GenBank/DDBJ databases">
        <title>Description of Pedobacter sp. LMG 31462T.</title>
        <authorList>
            <person name="Carlier A."/>
            <person name="Qi S."/>
            <person name="Vandamme P."/>
        </authorList>
    </citation>
    <scope>NUCLEOTIDE SEQUENCE [LARGE SCALE GENOMIC DNA]</scope>
    <source>
        <strain evidence="2 3">LMG 31462</strain>
    </source>
</reference>
<proteinExistence type="predicted"/>
<dbReference type="EMBL" id="WNXC01000001">
    <property type="protein sequence ID" value="MBB2147982.1"/>
    <property type="molecule type" value="Genomic_DNA"/>
</dbReference>
<gene>
    <name evidence="2" type="ORF">GM920_03555</name>
</gene>
<dbReference type="Pfam" id="PF19781">
    <property type="entry name" value="DUF6266"/>
    <property type="match status" value="1"/>
</dbReference>
<evidence type="ECO:0000313" key="3">
    <source>
        <dbReference type="Proteomes" id="UP000636110"/>
    </source>
</evidence>
<comment type="caution">
    <text evidence="2">The sequence shown here is derived from an EMBL/GenBank/DDBJ whole genome shotgun (WGS) entry which is preliminary data.</text>
</comment>
<evidence type="ECO:0000256" key="1">
    <source>
        <dbReference type="SAM" id="MobiDB-lite"/>
    </source>
</evidence>
<protein>
    <submittedName>
        <fullName evidence="2">Uncharacterized protein</fullName>
    </submittedName>
</protein>
<keyword evidence="3" id="KW-1185">Reference proteome</keyword>
<evidence type="ECO:0000313" key="2">
    <source>
        <dbReference type="EMBL" id="MBB2147982.1"/>
    </source>
</evidence>
<feature type="region of interest" description="Disordered" evidence="1">
    <location>
        <begin position="226"/>
        <end position="257"/>
    </location>
</feature>
<dbReference type="InterPro" id="IPR046233">
    <property type="entry name" value="DUF6266"/>
</dbReference>
<feature type="compositionally biased region" description="Polar residues" evidence="1">
    <location>
        <begin position="240"/>
        <end position="250"/>
    </location>
</feature>
<name>A0ABR6ES01_9SPHI</name>